<organism evidence="8 9">
    <name type="scientific">Clostridium carboxidivorans P7</name>
    <dbReference type="NCBI Taxonomy" id="536227"/>
    <lineage>
        <taxon>Bacteria</taxon>
        <taxon>Bacillati</taxon>
        <taxon>Bacillota</taxon>
        <taxon>Clostridia</taxon>
        <taxon>Eubacteriales</taxon>
        <taxon>Clostridiaceae</taxon>
        <taxon>Clostridium</taxon>
    </lineage>
</organism>
<evidence type="ECO:0000259" key="7">
    <source>
        <dbReference type="PROSITE" id="PS50885"/>
    </source>
</evidence>
<dbReference type="InterPro" id="IPR003660">
    <property type="entry name" value="HAMP_dom"/>
</dbReference>
<dbReference type="InterPro" id="IPR051310">
    <property type="entry name" value="MCP_chemotaxis"/>
</dbReference>
<keyword evidence="3" id="KW-0807">Transducer</keyword>
<gene>
    <name evidence="8" type="ORF">CcarbDRAFT_1475</name>
</gene>
<feature type="domain" description="HAMP" evidence="7">
    <location>
        <begin position="340"/>
        <end position="392"/>
    </location>
</feature>
<dbReference type="Gene3D" id="1.20.120.1530">
    <property type="match status" value="1"/>
</dbReference>
<accession>C6PRQ8</accession>
<evidence type="ECO:0000313" key="9">
    <source>
        <dbReference type="Proteomes" id="UP000004198"/>
    </source>
</evidence>
<feature type="transmembrane region" description="Helical" evidence="5">
    <location>
        <begin position="49"/>
        <end position="71"/>
    </location>
</feature>
<dbReference type="InterPro" id="IPR004089">
    <property type="entry name" value="MCPsignal_dom"/>
</dbReference>
<dbReference type="Pfam" id="PF12729">
    <property type="entry name" value="4HB_MCP_1"/>
    <property type="match status" value="1"/>
</dbReference>
<keyword evidence="1" id="KW-0145">Chemotaxis</keyword>
<sequence length="737" mass="79966">MLFVRISNERKNFEDNFQKSELIAKKQKLIFKGGQIMKWYYNMKISSKLILGFITVAILAGFIGVIGIFSIQSTQKTSQHIMTNYGNSQGQLGFIVEAFQQSRAAVRDLIIETDPNNYKTYQDTLSNNDVTISKNLTEFKKTVQNQTELEDYNKLEKAINDYKAVRDKVASLAIENKKSEAYELLKKSAVPIGAIASANIDESIKQNLTTGGELNNKAQSSANKTILILIIIAVVAVVASILLGYYISNIISKPIKKLLKSADNISEGNLNIDIDIDSKDEVGNLAQSFKKMIMVIKSLVSDTNMLVDAAVEGKLDVRADADKHSGDYKKIVEGVNKTLDEVIRPVKESAEVLNEMSNGNLKVRVKGDYKGEHAKIKNALNDTIDSLYSYITEISGVLEEMSNSNLQLSINNEYKGDFSRIKDALNLIIQSFNEVFTEINRAADQVSGGSNQVSDGSQALSQGATEQASAIEELSVSITEVATQTKENAANATQASELANSVKDGAVLGNSHMKDMLKSMEEINEASSNISKIIKVIDDIAFQTNILALNAAVEAARAGQHGKGFAVVAEEVRNLAARSASAAKQTTDLIEGSIKKVEAGTKIANNTAKSLDEMVVRVSKASTLVGEIAAASNEQATAISQINKGIEQVSSVVQTNSATAEESAAASEELSSQALMLKSMVGKFKLKGGSLLADNRIVSSNHENRKQFRDNSLAYNEAAVSTNKPRISLSDAEFGKY</sequence>
<dbReference type="EMBL" id="ACVI01000018">
    <property type="protein sequence ID" value="EET88101.1"/>
    <property type="molecule type" value="Genomic_DNA"/>
</dbReference>
<dbReference type="Proteomes" id="UP000004198">
    <property type="component" value="Unassembled WGS sequence"/>
</dbReference>
<dbReference type="InterPro" id="IPR004090">
    <property type="entry name" value="Chemotax_Me-accpt_rcpt"/>
</dbReference>
<dbReference type="SMART" id="SM00304">
    <property type="entry name" value="HAMP"/>
    <property type="match status" value="2"/>
</dbReference>
<dbReference type="InterPro" id="IPR024478">
    <property type="entry name" value="HlyB_4HB_MCP"/>
</dbReference>
<dbReference type="eggNOG" id="COG0840">
    <property type="taxonomic scope" value="Bacteria"/>
</dbReference>
<feature type="domain" description="Methyl-accepting transducer" evidence="6">
    <location>
        <begin position="442"/>
        <end position="671"/>
    </location>
</feature>
<name>C6PRQ8_9CLOT</name>
<dbReference type="FunFam" id="1.10.287.950:FF:000001">
    <property type="entry name" value="Methyl-accepting chemotaxis sensory transducer"/>
    <property type="match status" value="1"/>
</dbReference>
<dbReference type="GO" id="GO:0007165">
    <property type="term" value="P:signal transduction"/>
    <property type="evidence" value="ECO:0007669"/>
    <property type="project" value="UniProtKB-KW"/>
</dbReference>
<evidence type="ECO:0000256" key="5">
    <source>
        <dbReference type="SAM" id="Phobius"/>
    </source>
</evidence>
<protein>
    <submittedName>
        <fullName evidence="8">Methyl-accepting chemotaxis sensory transducer</fullName>
    </submittedName>
</protein>
<keyword evidence="5" id="KW-1133">Transmembrane helix</keyword>
<dbReference type="GO" id="GO:0006935">
    <property type="term" value="P:chemotaxis"/>
    <property type="evidence" value="ECO:0007669"/>
    <property type="project" value="UniProtKB-KW"/>
</dbReference>
<feature type="transmembrane region" description="Helical" evidence="5">
    <location>
        <begin position="226"/>
        <end position="247"/>
    </location>
</feature>
<evidence type="ECO:0000256" key="4">
    <source>
        <dbReference type="SAM" id="Coils"/>
    </source>
</evidence>
<dbReference type="SUPFAM" id="SSF158472">
    <property type="entry name" value="HAMP domain-like"/>
    <property type="match status" value="1"/>
</dbReference>
<feature type="domain" description="HAMP" evidence="7">
    <location>
        <begin position="249"/>
        <end position="301"/>
    </location>
</feature>
<dbReference type="PRINTS" id="PR00260">
    <property type="entry name" value="CHEMTRNSDUCR"/>
</dbReference>
<dbReference type="CDD" id="cd06225">
    <property type="entry name" value="HAMP"/>
    <property type="match status" value="1"/>
</dbReference>
<dbReference type="CDD" id="cd11386">
    <property type="entry name" value="MCP_signal"/>
    <property type="match status" value="1"/>
</dbReference>
<dbReference type="AlphaFoldDB" id="C6PRQ8"/>
<comment type="caution">
    <text evidence="8">The sequence shown here is derived from an EMBL/GenBank/DDBJ whole genome shotgun (WGS) entry which is preliminary data.</text>
</comment>
<keyword evidence="5" id="KW-0472">Membrane</keyword>
<comment type="similarity">
    <text evidence="2">Belongs to the methyl-accepting chemotaxis (MCP) protein family.</text>
</comment>
<dbReference type="Pfam" id="PF00015">
    <property type="entry name" value="MCPsignal"/>
    <property type="match status" value="1"/>
</dbReference>
<dbReference type="PROSITE" id="PS50111">
    <property type="entry name" value="CHEMOTAXIS_TRANSDUC_2"/>
    <property type="match status" value="1"/>
</dbReference>
<evidence type="ECO:0000256" key="1">
    <source>
        <dbReference type="ARBA" id="ARBA00022500"/>
    </source>
</evidence>
<dbReference type="Gene3D" id="1.10.287.950">
    <property type="entry name" value="Methyl-accepting chemotaxis protein"/>
    <property type="match status" value="1"/>
</dbReference>
<evidence type="ECO:0000313" key="8">
    <source>
        <dbReference type="EMBL" id="EET88101.1"/>
    </source>
</evidence>
<evidence type="ECO:0000259" key="6">
    <source>
        <dbReference type="PROSITE" id="PS50111"/>
    </source>
</evidence>
<reference evidence="8 9" key="1">
    <citation type="submission" date="2009-06" db="EMBL/GenBank/DDBJ databases">
        <title>The draft genome of Clostridium carboxidivorans P7.</title>
        <authorList>
            <consortium name="US DOE Joint Genome Institute (JGI-PGF)"/>
            <person name="Lucas S."/>
            <person name="Copeland A."/>
            <person name="Lapidus A."/>
            <person name="Glavina del Rio T."/>
            <person name="Tice H."/>
            <person name="Bruce D."/>
            <person name="Goodwin L."/>
            <person name="Pitluck S."/>
            <person name="Larimer F."/>
            <person name="Land M.L."/>
            <person name="Hauser L."/>
            <person name="Hemme C.L."/>
        </authorList>
    </citation>
    <scope>NUCLEOTIDE SEQUENCE [LARGE SCALE GENOMIC DNA]</scope>
    <source>
        <strain evidence="8 9">P7</strain>
    </source>
</reference>
<dbReference type="PROSITE" id="PS50885">
    <property type="entry name" value="HAMP"/>
    <property type="match status" value="2"/>
</dbReference>
<feature type="coiled-coil region" evidence="4">
    <location>
        <begin position="145"/>
        <end position="175"/>
    </location>
</feature>
<evidence type="ECO:0000256" key="3">
    <source>
        <dbReference type="PROSITE-ProRule" id="PRU00284"/>
    </source>
</evidence>
<dbReference type="Pfam" id="PF00672">
    <property type="entry name" value="HAMP"/>
    <property type="match status" value="1"/>
</dbReference>
<dbReference type="GO" id="GO:0005886">
    <property type="term" value="C:plasma membrane"/>
    <property type="evidence" value="ECO:0007669"/>
    <property type="project" value="TreeGrafter"/>
</dbReference>
<dbReference type="SMART" id="SM00283">
    <property type="entry name" value="MA"/>
    <property type="match status" value="1"/>
</dbReference>
<dbReference type="PANTHER" id="PTHR43531">
    <property type="entry name" value="PROTEIN ICFG"/>
    <property type="match status" value="1"/>
</dbReference>
<dbReference type="PANTHER" id="PTHR43531:SF11">
    <property type="entry name" value="METHYL-ACCEPTING CHEMOTAXIS PROTEIN 3"/>
    <property type="match status" value="1"/>
</dbReference>
<dbReference type="GO" id="GO:0004888">
    <property type="term" value="F:transmembrane signaling receptor activity"/>
    <property type="evidence" value="ECO:0007669"/>
    <property type="project" value="InterPro"/>
</dbReference>
<proteinExistence type="inferred from homology"/>
<dbReference type="SUPFAM" id="SSF58104">
    <property type="entry name" value="Methyl-accepting chemotaxis protein (MCP) signaling domain"/>
    <property type="match status" value="2"/>
</dbReference>
<evidence type="ECO:0000256" key="2">
    <source>
        <dbReference type="ARBA" id="ARBA00029447"/>
    </source>
</evidence>
<keyword evidence="5" id="KW-0812">Transmembrane</keyword>
<dbReference type="Pfam" id="PF18947">
    <property type="entry name" value="HAMP_2"/>
    <property type="match status" value="1"/>
</dbReference>
<keyword evidence="4" id="KW-0175">Coiled coil</keyword>
<dbReference type="STRING" id="536227.Ccar_09245"/>
<keyword evidence="9" id="KW-1185">Reference proteome</keyword>